<evidence type="ECO:0000313" key="3">
    <source>
        <dbReference type="WBParaSite" id="PTRK_0001757100.1"/>
    </source>
</evidence>
<sequence length="449" mass="46668">MARPSMRAPRERGARRPVRGPSEQPLGPDRSGASGRGGRRPGPSAVRLSAGAAGLSAAVAAGGSGRRHEGRLLGRLAGGFRLFLHRLLVGGRGLPGQSGPGLDGALCGQPAAGGHGAVLGPGDHGLSPAQSGRRAARPAVRGPVRPSGMDARPCADRLSVEPGGRELGGRIGHVAVRLDRRGLWAGADHGGGGQRLGAPDRRRAATTAPDRGGAGRVDPGRPVRLRRCAPVLGAGGGDPDPGAPGPGRHRPRLQVEPGGLSRHPGPVSGVDRSARRRPARRDRPDPAGGPEPGRAGPERRDRRPLLQQPVRPARRRRRGGAAHRPHLRQAPAGAVRRIPADGRTDEQDRRTQPGSRPRRFHRRTDARTDQPGQRPAGAAADLLRGPLSGLYAGDGGDASGLDRQRLQRRLVRQDVRSAPASEPGVLSRAGDRPAGGAGHADGRFGHDRS</sequence>
<feature type="compositionally biased region" description="Low complexity" evidence="1">
    <location>
        <begin position="286"/>
        <end position="295"/>
    </location>
</feature>
<proteinExistence type="predicted"/>
<name>A0A0N5A6E9_PARTI</name>
<protein>
    <submittedName>
        <fullName evidence="3">LigA</fullName>
    </submittedName>
</protein>
<feature type="region of interest" description="Disordered" evidence="1">
    <location>
        <begin position="184"/>
        <end position="449"/>
    </location>
</feature>
<keyword evidence="2" id="KW-1185">Reference proteome</keyword>
<dbReference type="AlphaFoldDB" id="A0A0N5A6E9"/>
<feature type="compositionally biased region" description="Basic and acidic residues" evidence="1">
    <location>
        <begin position="338"/>
        <end position="351"/>
    </location>
</feature>
<dbReference type="WBParaSite" id="PTRK_0001757100.1">
    <property type="protein sequence ID" value="PTRK_0001757100.1"/>
    <property type="gene ID" value="PTRK_0001757100"/>
</dbReference>
<feature type="compositionally biased region" description="Basic and acidic residues" evidence="1">
    <location>
        <begin position="440"/>
        <end position="449"/>
    </location>
</feature>
<organism evidence="2 3">
    <name type="scientific">Parastrongyloides trichosuri</name>
    <name type="common">Possum-specific nematode worm</name>
    <dbReference type="NCBI Taxonomy" id="131310"/>
    <lineage>
        <taxon>Eukaryota</taxon>
        <taxon>Metazoa</taxon>
        <taxon>Ecdysozoa</taxon>
        <taxon>Nematoda</taxon>
        <taxon>Chromadorea</taxon>
        <taxon>Rhabditida</taxon>
        <taxon>Tylenchina</taxon>
        <taxon>Panagrolaimomorpha</taxon>
        <taxon>Strongyloidoidea</taxon>
        <taxon>Strongyloididae</taxon>
        <taxon>Parastrongyloides</taxon>
    </lineage>
</organism>
<feature type="region of interest" description="Disordered" evidence="1">
    <location>
        <begin position="126"/>
        <end position="153"/>
    </location>
</feature>
<evidence type="ECO:0000313" key="2">
    <source>
        <dbReference type="Proteomes" id="UP000038045"/>
    </source>
</evidence>
<feature type="compositionally biased region" description="Basic and acidic residues" evidence="1">
    <location>
        <begin position="400"/>
        <end position="415"/>
    </location>
</feature>
<reference evidence="3" key="1">
    <citation type="submission" date="2017-02" db="UniProtKB">
        <authorList>
            <consortium name="WormBaseParasite"/>
        </authorList>
    </citation>
    <scope>IDENTIFICATION</scope>
</reference>
<feature type="compositionally biased region" description="Basic residues" evidence="1">
    <location>
        <begin position="312"/>
        <end position="327"/>
    </location>
</feature>
<feature type="compositionally biased region" description="Low complexity" evidence="1">
    <location>
        <begin position="131"/>
        <end position="148"/>
    </location>
</feature>
<accession>A0A0N5A6E9</accession>
<feature type="region of interest" description="Disordered" evidence="1">
    <location>
        <begin position="1"/>
        <end position="49"/>
    </location>
</feature>
<dbReference type="Proteomes" id="UP000038045">
    <property type="component" value="Unplaced"/>
</dbReference>
<evidence type="ECO:0000256" key="1">
    <source>
        <dbReference type="SAM" id="MobiDB-lite"/>
    </source>
</evidence>